<comment type="caution">
    <text evidence="8">The sequence shown here is derived from an EMBL/GenBank/DDBJ whole genome shotgun (WGS) entry which is preliminary data.</text>
</comment>
<feature type="chain" id="PRO_5002544882" description="Carboxypeptidase" evidence="7">
    <location>
        <begin position="40"/>
        <end position="726"/>
    </location>
</feature>
<dbReference type="PANTHER" id="PTHR11802">
    <property type="entry name" value="SERINE PROTEASE FAMILY S10 SERINE CARBOXYPEPTIDASE"/>
    <property type="match status" value="1"/>
</dbReference>
<evidence type="ECO:0000256" key="1">
    <source>
        <dbReference type="ARBA" id="ARBA00009431"/>
    </source>
</evidence>
<keyword evidence="7" id="KW-0732">Signal</keyword>
<keyword evidence="4 6" id="KW-0378">Hydrolase</keyword>
<dbReference type="SUPFAM" id="SSF53474">
    <property type="entry name" value="alpha/beta-Hydrolases"/>
    <property type="match status" value="1"/>
</dbReference>
<dbReference type="GO" id="GO:0004185">
    <property type="term" value="F:serine-type carboxypeptidase activity"/>
    <property type="evidence" value="ECO:0007669"/>
    <property type="project" value="UniProtKB-UniRule"/>
</dbReference>
<dbReference type="EMBL" id="LAQI01000009">
    <property type="protein sequence ID" value="KKY28525.1"/>
    <property type="molecule type" value="Genomic_DNA"/>
</dbReference>
<keyword evidence="3 6" id="KW-0645">Protease</keyword>
<dbReference type="PROSITE" id="PS00131">
    <property type="entry name" value="CARBOXYPEPT_SER_SER"/>
    <property type="match status" value="1"/>
</dbReference>
<reference evidence="8 9" key="2">
    <citation type="submission" date="2015-05" db="EMBL/GenBank/DDBJ databases">
        <title>Distinctive expansion of gene families associated with plant cell wall degradation and secondary metabolism in the genomes of grapevine trunk pathogens.</title>
        <authorList>
            <person name="Lawrence D.P."/>
            <person name="Travadon R."/>
            <person name="Rolshausen P.E."/>
            <person name="Baumgartner K."/>
        </authorList>
    </citation>
    <scope>NUCLEOTIDE SEQUENCE [LARGE SCALE GENOMIC DNA]</scope>
    <source>
        <strain evidence="8">DS831</strain>
    </source>
</reference>
<feature type="signal peptide" evidence="7">
    <location>
        <begin position="1"/>
        <end position="39"/>
    </location>
</feature>
<comment type="similarity">
    <text evidence="1 6">Belongs to the peptidase S10 family.</text>
</comment>
<proteinExistence type="inferred from homology"/>
<keyword evidence="2 6" id="KW-0121">Carboxypeptidase</keyword>
<dbReference type="Gene3D" id="3.40.50.1820">
    <property type="entry name" value="alpha/beta hydrolase"/>
    <property type="match status" value="1"/>
</dbReference>
<evidence type="ECO:0000313" key="8">
    <source>
        <dbReference type="EMBL" id="KKY28525.1"/>
    </source>
</evidence>
<dbReference type="EC" id="3.4.16.-" evidence="6"/>
<evidence type="ECO:0000256" key="7">
    <source>
        <dbReference type="SAM" id="SignalP"/>
    </source>
</evidence>
<dbReference type="InterPro" id="IPR001563">
    <property type="entry name" value="Peptidase_S10"/>
</dbReference>
<accession>A0A0G2HJK4</accession>
<organism evidence="8 9">
    <name type="scientific">Diplodia seriata</name>
    <dbReference type="NCBI Taxonomy" id="420778"/>
    <lineage>
        <taxon>Eukaryota</taxon>
        <taxon>Fungi</taxon>
        <taxon>Dikarya</taxon>
        <taxon>Ascomycota</taxon>
        <taxon>Pezizomycotina</taxon>
        <taxon>Dothideomycetes</taxon>
        <taxon>Dothideomycetes incertae sedis</taxon>
        <taxon>Botryosphaeriales</taxon>
        <taxon>Botryosphaeriaceae</taxon>
        <taxon>Diplodia</taxon>
    </lineage>
</organism>
<evidence type="ECO:0000256" key="4">
    <source>
        <dbReference type="ARBA" id="ARBA00022801"/>
    </source>
</evidence>
<dbReference type="AlphaFoldDB" id="A0A0G2HJK4"/>
<dbReference type="GO" id="GO:0000324">
    <property type="term" value="C:fungal-type vacuole"/>
    <property type="evidence" value="ECO:0007669"/>
    <property type="project" value="TreeGrafter"/>
</dbReference>
<dbReference type="InterPro" id="IPR033124">
    <property type="entry name" value="Ser_caboxypep_his_AS"/>
</dbReference>
<sequence>MVRLPAPLRVAPPQQTLTHRKLCPLLLVTAVALHSLAAAQTPPDIVFSNITRSPANPNITISYKSPDAGTCTTVFDSQKQYSGYISLPPYTLAPIQQNYSINTFFWFIEAREQPESAPLTVWLNGGPGSSSMIGLFEESGPCEIVQMSDGSYGTQARVWGWDRSSNMLYVDQPNLVGLSYDDVTPASHDLLTDTINYPPGDVPNGQPPWSYLNGSSGTGKNYATANTTEIAAHAIWHFLQAFLSTFPQYNPGATSDGSSVEAAGIHLFSESYGGQYGPTFARLFEEQNTKRDNGTISSNDTVEIKLASLGIINGFIDMMIQAPYYAYFGNNNTYDIELIDTTAKLNLLYALNKPDGCSEQVKACRNVSSLYDPEGEGDVTSVNEACSSAVVACSSLQTAYSKSGRSVYDIRQELPDVIPSGDYMEYLNYASVQQSIGARINYTESNINVQKEFIATGDSIRGNQLDDLAYLLTSGVRVAIINGDADYLTNWLGGEAVSLQLASSVPSYASAFQAAGYADIIVNSSYVGGAVRQFSNLSFSRIYDAGHMVPAYQPETAFTLFTRIIEGMDLGTGKPIKDINTWYTHGPKNATHTNDAASYTRTAASPTCWIRKIKDSCSSDQIADIKAGKGVVLNGMWFEDDDDFDPPASSVLAGKPGTPLPSASVSASVVTSKGSTGGVESSTVVPTGVYVATATPTSTGAAKPQVTRFAGAGVAAVVAVAAGLVL</sequence>
<dbReference type="PANTHER" id="PTHR11802:SF404">
    <property type="entry name" value="CARBOXYPEPTIDASE"/>
    <property type="match status" value="1"/>
</dbReference>
<dbReference type="PROSITE" id="PS00560">
    <property type="entry name" value="CARBOXYPEPT_SER_HIS"/>
    <property type="match status" value="1"/>
</dbReference>
<evidence type="ECO:0000256" key="5">
    <source>
        <dbReference type="ARBA" id="ARBA00023180"/>
    </source>
</evidence>
<dbReference type="Pfam" id="PF00450">
    <property type="entry name" value="Peptidase_S10"/>
    <property type="match status" value="1"/>
</dbReference>
<protein>
    <recommendedName>
        <fullName evidence="6">Carboxypeptidase</fullName>
        <ecNumber evidence="6">3.4.16.-</ecNumber>
    </recommendedName>
</protein>
<reference evidence="8 9" key="1">
    <citation type="submission" date="2015-03" db="EMBL/GenBank/DDBJ databases">
        <authorList>
            <person name="Morales-Cruz A."/>
            <person name="Amrine K.C."/>
            <person name="Cantu D."/>
        </authorList>
    </citation>
    <scope>NUCLEOTIDE SEQUENCE [LARGE SCALE GENOMIC DNA]</scope>
    <source>
        <strain evidence="8">DS831</strain>
    </source>
</reference>
<evidence type="ECO:0000256" key="2">
    <source>
        <dbReference type="ARBA" id="ARBA00022645"/>
    </source>
</evidence>
<dbReference type="InterPro" id="IPR029058">
    <property type="entry name" value="AB_hydrolase_fold"/>
</dbReference>
<dbReference type="GO" id="GO:0006508">
    <property type="term" value="P:proteolysis"/>
    <property type="evidence" value="ECO:0007669"/>
    <property type="project" value="UniProtKB-KW"/>
</dbReference>
<dbReference type="Proteomes" id="UP000034182">
    <property type="component" value="Unassembled WGS sequence"/>
</dbReference>
<dbReference type="InterPro" id="IPR018202">
    <property type="entry name" value="Ser_caboxypep_ser_AS"/>
</dbReference>
<evidence type="ECO:0000256" key="3">
    <source>
        <dbReference type="ARBA" id="ARBA00022670"/>
    </source>
</evidence>
<evidence type="ECO:0000313" key="9">
    <source>
        <dbReference type="Proteomes" id="UP000034182"/>
    </source>
</evidence>
<dbReference type="PRINTS" id="PR00724">
    <property type="entry name" value="CRBOXYPTASEC"/>
</dbReference>
<name>A0A0G2HJK4_9PEZI</name>
<evidence type="ECO:0000256" key="6">
    <source>
        <dbReference type="RuleBase" id="RU361156"/>
    </source>
</evidence>
<keyword evidence="5" id="KW-0325">Glycoprotein</keyword>
<gene>
    <name evidence="8" type="ORF">UCDDS831_g00266</name>
</gene>